<gene>
    <name evidence="1" type="ORF">Vafri_9250</name>
</gene>
<sequence>MFSTLSGGLDLDLVGKIPAALVPKTAPNRRSSVTGCGPIGACTCMCVYVGLSSHVVPPADECPSVRLSVLQGMQASPAHQLSRLLAFAPFPPPFFFPFSVGFLAGFVGLEL</sequence>
<proteinExistence type="predicted"/>
<dbReference type="AlphaFoldDB" id="A0A8J4EZJ0"/>
<organism evidence="1 2">
    <name type="scientific">Volvox africanus</name>
    <dbReference type="NCBI Taxonomy" id="51714"/>
    <lineage>
        <taxon>Eukaryota</taxon>
        <taxon>Viridiplantae</taxon>
        <taxon>Chlorophyta</taxon>
        <taxon>core chlorophytes</taxon>
        <taxon>Chlorophyceae</taxon>
        <taxon>CS clade</taxon>
        <taxon>Chlamydomonadales</taxon>
        <taxon>Volvocaceae</taxon>
        <taxon>Volvox</taxon>
    </lineage>
</organism>
<accession>A0A8J4EZJ0</accession>
<keyword evidence="2" id="KW-1185">Reference proteome</keyword>
<dbReference type="Proteomes" id="UP000747399">
    <property type="component" value="Unassembled WGS sequence"/>
</dbReference>
<protein>
    <submittedName>
        <fullName evidence="1">Uncharacterized protein</fullName>
    </submittedName>
</protein>
<reference evidence="1" key="1">
    <citation type="journal article" date="2021" name="Proc. Natl. Acad. Sci. U.S.A.">
        <title>Three genomes in the algal genus Volvox reveal the fate of a haploid sex-determining region after a transition to homothallism.</title>
        <authorList>
            <person name="Yamamoto K."/>
            <person name="Hamaji T."/>
            <person name="Kawai-Toyooka H."/>
            <person name="Matsuzaki R."/>
            <person name="Takahashi F."/>
            <person name="Nishimura Y."/>
            <person name="Kawachi M."/>
            <person name="Noguchi H."/>
            <person name="Minakuchi Y."/>
            <person name="Umen J.G."/>
            <person name="Toyoda A."/>
            <person name="Nozaki H."/>
        </authorList>
    </citation>
    <scope>NUCLEOTIDE SEQUENCE</scope>
    <source>
        <strain evidence="1">NIES-3780</strain>
    </source>
</reference>
<dbReference type="EMBL" id="BNCO01000015">
    <property type="protein sequence ID" value="GIL53635.1"/>
    <property type="molecule type" value="Genomic_DNA"/>
</dbReference>
<comment type="caution">
    <text evidence="1">The sequence shown here is derived from an EMBL/GenBank/DDBJ whole genome shotgun (WGS) entry which is preliminary data.</text>
</comment>
<evidence type="ECO:0000313" key="1">
    <source>
        <dbReference type="EMBL" id="GIL53635.1"/>
    </source>
</evidence>
<evidence type="ECO:0000313" key="2">
    <source>
        <dbReference type="Proteomes" id="UP000747399"/>
    </source>
</evidence>
<name>A0A8J4EZJ0_9CHLO</name>